<keyword evidence="1" id="KW-1133">Transmembrane helix</keyword>
<name>C7NB11_LEPBD</name>
<evidence type="ECO:0000313" key="2">
    <source>
        <dbReference type="EMBL" id="ACV39342.1"/>
    </source>
</evidence>
<dbReference type="OrthoDB" id="79612at2"/>
<feature type="transmembrane region" description="Helical" evidence="1">
    <location>
        <begin position="61"/>
        <end position="80"/>
    </location>
</feature>
<evidence type="ECO:0000256" key="1">
    <source>
        <dbReference type="SAM" id="Phobius"/>
    </source>
</evidence>
<dbReference type="Proteomes" id="UP000001910">
    <property type="component" value="Chromosome"/>
</dbReference>
<keyword evidence="3" id="KW-1185">Reference proteome</keyword>
<evidence type="ECO:0000313" key="3">
    <source>
        <dbReference type="Proteomes" id="UP000001910"/>
    </source>
</evidence>
<reference evidence="2 3" key="1">
    <citation type="journal article" date="2009" name="Stand. Genomic Sci.">
        <title>Complete genome sequence of Leptotrichia buccalis type strain (C-1013-b).</title>
        <authorList>
            <person name="Ivanova N."/>
            <person name="Gronow S."/>
            <person name="Lapidus A."/>
            <person name="Copeland A."/>
            <person name="Glavina Del Rio T."/>
            <person name="Nolan M."/>
            <person name="Lucas S."/>
            <person name="Chen F."/>
            <person name="Tice H."/>
            <person name="Cheng J.F."/>
            <person name="Saunders E."/>
            <person name="Bruce D."/>
            <person name="Goodwin L."/>
            <person name="Brettin T."/>
            <person name="Detter J.C."/>
            <person name="Han C."/>
            <person name="Pitluck S."/>
            <person name="Mikhailova N."/>
            <person name="Pati A."/>
            <person name="Mavrommatis K."/>
            <person name="Chen A."/>
            <person name="Palaniappan K."/>
            <person name="Land M."/>
            <person name="Hauser L."/>
            <person name="Chang Y.J."/>
            <person name="Jeffries C.D."/>
            <person name="Chain P."/>
            <person name="Rohde C."/>
            <person name="Goker M."/>
            <person name="Bristow J."/>
            <person name="Eisen J.A."/>
            <person name="Markowitz V."/>
            <person name="Hugenholtz P."/>
            <person name="Kyrpides N.C."/>
            <person name="Klenk H.P."/>
        </authorList>
    </citation>
    <scope>NUCLEOTIDE SEQUENCE [LARGE SCALE GENOMIC DNA]</scope>
    <source>
        <strain evidence="3">ATCC 14201 / DSM 1135 / JCM 12969 / NCTC 10249 / C-1013-b</strain>
    </source>
</reference>
<organism evidence="2 3">
    <name type="scientific">Leptotrichia buccalis (strain ATCC 14201 / DSM 1135 / JCM 12969 / NCTC 10249 / C-1013-b)</name>
    <dbReference type="NCBI Taxonomy" id="523794"/>
    <lineage>
        <taxon>Bacteria</taxon>
        <taxon>Fusobacteriati</taxon>
        <taxon>Fusobacteriota</taxon>
        <taxon>Fusobacteriia</taxon>
        <taxon>Fusobacteriales</taxon>
        <taxon>Leptotrichiaceae</taxon>
        <taxon>Leptotrichia</taxon>
    </lineage>
</organism>
<dbReference type="HOGENOM" id="CLU_975900_0_0_0"/>
<keyword evidence="1" id="KW-0472">Membrane</keyword>
<dbReference type="AlphaFoldDB" id="C7NB11"/>
<keyword evidence="1" id="KW-0812">Transmembrane</keyword>
<sequence>MLLFLIFALVVVIATGIPFVKKSIENRKVLKEYIEEGLGKNEAIGKIKDTKTTNDKVIEGLFYGSLIALFAGGFYNLYLYENNNSDNMRVQQQSTGTMAQVTTDQGQNQNYQNQQDQEKQTPFVQNNIISGSNDAQVQENVRRERERLDSFFAESTRNTESLIDAMKKSFDKKDADEGIKNGEKVLESVKKSNKSVKNIKCTTTGDANFDKECPKQLEKRKEQHILQQINAEKRVEQALGVLKDIEKGIKDFPSSEVGQQVVQEGNKLWDNIMKKIDEYQQSKSK</sequence>
<dbReference type="KEGG" id="lba:Lebu_1467"/>
<proteinExistence type="predicted"/>
<dbReference type="EMBL" id="CP001685">
    <property type="protein sequence ID" value="ACV39342.1"/>
    <property type="molecule type" value="Genomic_DNA"/>
</dbReference>
<gene>
    <name evidence="2" type="ordered locus">Lebu_1467</name>
</gene>
<protein>
    <submittedName>
        <fullName evidence="2">Uncharacterized protein</fullName>
    </submittedName>
</protein>
<accession>C7NB11</accession>
<dbReference type="STRING" id="523794.Lebu_1467"/>
<dbReference type="RefSeq" id="WP_015769683.1">
    <property type="nucleotide sequence ID" value="NC_013192.1"/>
</dbReference>